<reference evidence="1" key="1">
    <citation type="journal article" date="2020" name="Cell">
        <title>Large-Scale Comparative Analyses of Tick Genomes Elucidate Their Genetic Diversity and Vector Capacities.</title>
        <authorList>
            <consortium name="Tick Genome and Microbiome Consortium (TIGMIC)"/>
            <person name="Jia N."/>
            <person name="Wang J."/>
            <person name="Shi W."/>
            <person name="Du L."/>
            <person name="Sun Y."/>
            <person name="Zhan W."/>
            <person name="Jiang J.F."/>
            <person name="Wang Q."/>
            <person name="Zhang B."/>
            <person name="Ji P."/>
            <person name="Bell-Sakyi L."/>
            <person name="Cui X.M."/>
            <person name="Yuan T.T."/>
            <person name="Jiang B.G."/>
            <person name="Yang W.F."/>
            <person name="Lam T.T."/>
            <person name="Chang Q.C."/>
            <person name="Ding S.J."/>
            <person name="Wang X.J."/>
            <person name="Zhu J.G."/>
            <person name="Ruan X.D."/>
            <person name="Zhao L."/>
            <person name="Wei J.T."/>
            <person name="Ye R.Z."/>
            <person name="Que T.C."/>
            <person name="Du C.H."/>
            <person name="Zhou Y.H."/>
            <person name="Cheng J.X."/>
            <person name="Dai P.F."/>
            <person name="Guo W.B."/>
            <person name="Han X.H."/>
            <person name="Huang E.J."/>
            <person name="Li L.F."/>
            <person name="Wei W."/>
            <person name="Gao Y.C."/>
            <person name="Liu J.Z."/>
            <person name="Shao H.Z."/>
            <person name="Wang X."/>
            <person name="Wang C.C."/>
            <person name="Yang T.C."/>
            <person name="Huo Q.B."/>
            <person name="Li W."/>
            <person name="Chen H.Y."/>
            <person name="Chen S.E."/>
            <person name="Zhou L.G."/>
            <person name="Ni X.B."/>
            <person name="Tian J.H."/>
            <person name="Sheng Y."/>
            <person name="Liu T."/>
            <person name="Pan Y.S."/>
            <person name="Xia L.Y."/>
            <person name="Li J."/>
            <person name="Zhao F."/>
            <person name="Cao W.C."/>
        </authorList>
    </citation>
    <scope>NUCLEOTIDE SEQUENCE</scope>
    <source>
        <strain evidence="1">Rmic-2018</strain>
    </source>
</reference>
<evidence type="ECO:0008006" key="3">
    <source>
        <dbReference type="Google" id="ProtNLM"/>
    </source>
</evidence>
<proteinExistence type="predicted"/>
<evidence type="ECO:0000313" key="1">
    <source>
        <dbReference type="EMBL" id="KAH8023343.1"/>
    </source>
</evidence>
<dbReference type="Proteomes" id="UP000821866">
    <property type="component" value="Chromosome 6"/>
</dbReference>
<organism evidence="1 2">
    <name type="scientific">Rhipicephalus microplus</name>
    <name type="common">Cattle tick</name>
    <name type="synonym">Boophilus microplus</name>
    <dbReference type="NCBI Taxonomy" id="6941"/>
    <lineage>
        <taxon>Eukaryota</taxon>
        <taxon>Metazoa</taxon>
        <taxon>Ecdysozoa</taxon>
        <taxon>Arthropoda</taxon>
        <taxon>Chelicerata</taxon>
        <taxon>Arachnida</taxon>
        <taxon>Acari</taxon>
        <taxon>Parasitiformes</taxon>
        <taxon>Ixodida</taxon>
        <taxon>Ixodoidea</taxon>
        <taxon>Ixodidae</taxon>
        <taxon>Rhipicephalinae</taxon>
        <taxon>Rhipicephalus</taxon>
        <taxon>Boophilus</taxon>
    </lineage>
</organism>
<name>A0A9J6DMJ4_RHIMP</name>
<reference evidence="1" key="2">
    <citation type="submission" date="2021-09" db="EMBL/GenBank/DDBJ databases">
        <authorList>
            <person name="Jia N."/>
            <person name="Wang J."/>
            <person name="Shi W."/>
            <person name="Du L."/>
            <person name="Sun Y."/>
            <person name="Zhan W."/>
            <person name="Jiang J."/>
            <person name="Wang Q."/>
            <person name="Zhang B."/>
            <person name="Ji P."/>
            <person name="Sakyi L.B."/>
            <person name="Cui X."/>
            <person name="Yuan T."/>
            <person name="Jiang B."/>
            <person name="Yang W."/>
            <person name="Lam T.T.-Y."/>
            <person name="Chang Q."/>
            <person name="Ding S."/>
            <person name="Wang X."/>
            <person name="Zhu J."/>
            <person name="Ruan X."/>
            <person name="Zhao L."/>
            <person name="Wei J."/>
            <person name="Que T."/>
            <person name="Du C."/>
            <person name="Cheng J."/>
            <person name="Dai P."/>
            <person name="Han X."/>
            <person name="Huang E."/>
            <person name="Gao Y."/>
            <person name="Liu J."/>
            <person name="Shao H."/>
            <person name="Ye R."/>
            <person name="Li L."/>
            <person name="Wei W."/>
            <person name="Wang X."/>
            <person name="Wang C."/>
            <person name="Huo Q."/>
            <person name="Li W."/>
            <person name="Guo W."/>
            <person name="Chen H."/>
            <person name="Chen S."/>
            <person name="Zhou L."/>
            <person name="Zhou L."/>
            <person name="Ni X."/>
            <person name="Tian J."/>
            <person name="Zhou Y."/>
            <person name="Sheng Y."/>
            <person name="Liu T."/>
            <person name="Pan Y."/>
            <person name="Xia L."/>
            <person name="Li J."/>
            <person name="Zhao F."/>
            <person name="Cao W."/>
        </authorList>
    </citation>
    <scope>NUCLEOTIDE SEQUENCE</scope>
    <source>
        <strain evidence="1">Rmic-2018</strain>
        <tissue evidence="1">Larvae</tissue>
    </source>
</reference>
<sequence length="118" mass="13850">MDIACVNSFILYQGDQKENPGVSWLAQNGQFDKLAFREQLIQQILDYNEIYQDRALSPSLEPIRHQPQKIEKSKNCKLCYRKKKVEQKAYNKCTICEVPLCFPSSRNCFSEWHSSHHP</sequence>
<dbReference type="PANTHER" id="PTHR46599">
    <property type="entry name" value="PIGGYBAC TRANSPOSABLE ELEMENT-DERIVED PROTEIN 4"/>
    <property type="match status" value="1"/>
</dbReference>
<dbReference type="EMBL" id="JABSTU010000008">
    <property type="protein sequence ID" value="KAH8023343.1"/>
    <property type="molecule type" value="Genomic_DNA"/>
</dbReference>
<dbReference type="VEuPathDB" id="VectorBase:LOC119167405"/>
<comment type="caution">
    <text evidence="1">The sequence shown here is derived from an EMBL/GenBank/DDBJ whole genome shotgun (WGS) entry which is preliminary data.</text>
</comment>
<accession>A0A9J6DMJ4</accession>
<protein>
    <recommendedName>
        <fullName evidence="3">PiggyBac transposable element-derived protein domain-containing protein</fullName>
    </recommendedName>
</protein>
<dbReference type="PANTHER" id="PTHR46599:SF3">
    <property type="entry name" value="PIGGYBAC TRANSPOSABLE ELEMENT-DERIVED PROTEIN 4"/>
    <property type="match status" value="1"/>
</dbReference>
<gene>
    <name evidence="1" type="ORF">HPB51_012157</name>
</gene>
<evidence type="ECO:0000313" key="2">
    <source>
        <dbReference type="Proteomes" id="UP000821866"/>
    </source>
</evidence>
<keyword evidence="2" id="KW-1185">Reference proteome</keyword>
<dbReference type="AlphaFoldDB" id="A0A9J6DMJ4"/>